<feature type="coiled-coil region" evidence="4">
    <location>
        <begin position="436"/>
        <end position="498"/>
    </location>
</feature>
<comment type="caution">
    <text evidence="7">The sequence shown here is derived from an EMBL/GenBank/DDBJ whole genome shotgun (WGS) entry which is preliminary data.</text>
</comment>
<dbReference type="Proteomes" id="UP001316803">
    <property type="component" value="Unassembled WGS sequence"/>
</dbReference>
<gene>
    <name evidence="7" type="primary">SMC5</name>
    <name evidence="7" type="ORF">OHC33_001929</name>
</gene>
<dbReference type="GO" id="GO:0003697">
    <property type="term" value="F:single-stranded DNA binding"/>
    <property type="evidence" value="ECO:0007669"/>
    <property type="project" value="TreeGrafter"/>
</dbReference>
<dbReference type="Pfam" id="PF02463">
    <property type="entry name" value="SMC_N"/>
    <property type="match status" value="1"/>
</dbReference>
<dbReference type="SUPFAM" id="SSF52540">
    <property type="entry name" value="P-loop containing nucleoside triphosphate hydrolases"/>
    <property type="match status" value="2"/>
</dbReference>
<evidence type="ECO:0000256" key="2">
    <source>
        <dbReference type="ARBA" id="ARBA00018687"/>
    </source>
</evidence>
<feature type="coiled-coil region" evidence="4">
    <location>
        <begin position="706"/>
        <end position="747"/>
    </location>
</feature>
<keyword evidence="3 4" id="KW-0175">Coiled coil</keyword>
<reference evidence="7 8" key="1">
    <citation type="submission" date="2022-12" db="EMBL/GenBank/DDBJ databases">
        <title>Genomic features and morphological characterization of a novel Knufia sp. strain isolated from spacecraft assembly facility.</title>
        <authorList>
            <person name="Teixeira M."/>
            <person name="Chander A.M."/>
            <person name="Stajich J.E."/>
            <person name="Venkateswaran K."/>
        </authorList>
    </citation>
    <scope>NUCLEOTIDE SEQUENCE [LARGE SCALE GENOMIC DNA]</scope>
    <source>
        <strain evidence="7 8">FJI-L2-BK-P2</strain>
    </source>
</reference>
<evidence type="ECO:0000259" key="6">
    <source>
        <dbReference type="Pfam" id="PF02463"/>
    </source>
</evidence>
<comment type="similarity">
    <text evidence="1">Belongs to the SMC family. SMC5 subfamily.</text>
</comment>
<feature type="compositionally biased region" description="Polar residues" evidence="5">
    <location>
        <begin position="21"/>
        <end position="30"/>
    </location>
</feature>
<evidence type="ECO:0000313" key="7">
    <source>
        <dbReference type="EMBL" id="KAK5957553.1"/>
    </source>
</evidence>
<dbReference type="GO" id="GO:0005634">
    <property type="term" value="C:nucleus"/>
    <property type="evidence" value="ECO:0007669"/>
    <property type="project" value="TreeGrafter"/>
</dbReference>
<keyword evidence="8" id="KW-1185">Reference proteome</keyword>
<evidence type="ECO:0000256" key="1">
    <source>
        <dbReference type="ARBA" id="ARBA00010171"/>
    </source>
</evidence>
<proteinExistence type="inferred from homology"/>
<dbReference type="AlphaFoldDB" id="A0AAN8F664"/>
<evidence type="ECO:0000256" key="5">
    <source>
        <dbReference type="SAM" id="MobiDB-lite"/>
    </source>
</evidence>
<evidence type="ECO:0000313" key="8">
    <source>
        <dbReference type="Proteomes" id="UP001316803"/>
    </source>
</evidence>
<name>A0AAN8F664_9EURO</name>
<dbReference type="GO" id="GO:0030915">
    <property type="term" value="C:Smc5-Smc6 complex"/>
    <property type="evidence" value="ECO:0007669"/>
    <property type="project" value="TreeGrafter"/>
</dbReference>
<dbReference type="PANTHER" id="PTHR45916:SF1">
    <property type="entry name" value="STRUCTURAL MAINTENANCE OF CHROMOSOMES PROTEIN 5"/>
    <property type="match status" value="1"/>
</dbReference>
<dbReference type="EMBL" id="JAKLMC020000003">
    <property type="protein sequence ID" value="KAK5957553.1"/>
    <property type="molecule type" value="Genomic_DNA"/>
</dbReference>
<evidence type="ECO:0000256" key="3">
    <source>
        <dbReference type="ARBA" id="ARBA00023054"/>
    </source>
</evidence>
<sequence>MARLNSRRSRAADSDDEGVSRESTPLSTAPQDRKRMRPSTEPEDGTPEAHDRVRSKKSTNVPHRGEEDGDDSAIQTRRKHQPGAIVRVKLTNFVTYTSAEFYPGPNLNMVIGPNGTGKSTLVCAICLGLGWGPQLLGRAKDASEFVKHGSKEATIEIELQRYERGPNKTKDNPVITRKIRKDDNKTTFFVNGKNATNKMVLEMVKQNFNIQVDNLCQFLPQDRVVEFAQQNTVQMLETTLEAAADPEVRQYHHQLKAIREQQIEVLHDNKGDRETLENLEKRQEAQQATVDRVKERQKTQKMIDQLEKCRPIGEYMEAKNKVSVLRKQKEDLERETRQLKQESEPALRKVNDKQKYAKAAKDNLKVHKNQVKRADDECKRIDREINSYEEQMKECVTNHDAERRRAANDKAELGKHRQELQRLTVRKEQAPEPFDSRAMNEQAATHTSRARELQEKGAQLQNEVRELATQGREKKEQKATLNQMIENLNTQAGQQEERLKGVSIDTYKAWQWIKDNQREFKKEVFGPPAVTCTVKDPRMATRVEAVLQISDFKIITVQCREDFTKLQDELTKKQKLHDISIRTCTIDNLSSFKTPLNDDQLHELGLEHWAIDCLEGPPVVLAGLCQERYLHQTAISSSTVSNAQHEAIARSPLRSYVADSQFVKFTRRAEYGAAGVGSSFKDMKDAKFWTNQPIDTGRKREWHDQIKEIDRDVFELRQNIEKIRVEVEEIKEQRLKEESLADEIRKDKDAKQKALMEWRGLDTKIENVQRQIAYRQTNIDTFRDRCQEIFKKKDDAMLQKAEAVLRYCEAAHALKELSAKLLEAEIMAIEAESDSETLQAINAHIRDTLQRKETELRSADAGHREARAAAAEFLKQVEVLKAEAEELKENGDDSLWKLSFDGLVKLKDKPIEQEIDERLEDAHAHLELHAGGIDGANTVREYEERAKKIERLHTKLANFNRQQGELHAAIKEIRQVFETELDDIVSKIDAAFAESFERIGCAGQVAVYKASSDDPADCTDELGGTENGLDFADWAIHISVKFRENEPLSLLDSHRQSGGERAVSTIFYLMALQSLSKSPFRVVDEINQGMDPRNERMVHGRMVDIASDNEKLVEEGKSSGSQYFLITPKLLSGLKYERGMTVLCIVSGENMPSATDVRRRGEDGNEVVVEGKKIDFAAFARRARELGMGQASAAAGRRVDSGVGLRRDVPVGA</sequence>
<accession>A0AAN8F664</accession>
<feature type="coiled-coil region" evidence="4">
    <location>
        <begin position="276"/>
        <end position="405"/>
    </location>
</feature>
<dbReference type="GO" id="GO:0000724">
    <property type="term" value="P:double-strand break repair via homologous recombination"/>
    <property type="evidence" value="ECO:0007669"/>
    <property type="project" value="TreeGrafter"/>
</dbReference>
<feature type="region of interest" description="Disordered" evidence="5">
    <location>
        <begin position="1"/>
        <end position="80"/>
    </location>
</feature>
<dbReference type="PANTHER" id="PTHR45916">
    <property type="entry name" value="STRUCTURAL MAINTENANCE OF CHROMOSOMES PROTEIN 5"/>
    <property type="match status" value="1"/>
</dbReference>
<dbReference type="InterPro" id="IPR003395">
    <property type="entry name" value="RecF/RecN/SMC_N"/>
</dbReference>
<organism evidence="7 8">
    <name type="scientific">Knufia fluminis</name>
    <dbReference type="NCBI Taxonomy" id="191047"/>
    <lineage>
        <taxon>Eukaryota</taxon>
        <taxon>Fungi</taxon>
        <taxon>Dikarya</taxon>
        <taxon>Ascomycota</taxon>
        <taxon>Pezizomycotina</taxon>
        <taxon>Eurotiomycetes</taxon>
        <taxon>Chaetothyriomycetidae</taxon>
        <taxon>Chaetothyriales</taxon>
        <taxon>Trichomeriaceae</taxon>
        <taxon>Knufia</taxon>
    </lineage>
</organism>
<feature type="coiled-coil region" evidence="4">
    <location>
        <begin position="863"/>
        <end position="890"/>
    </location>
</feature>
<dbReference type="InterPro" id="IPR027417">
    <property type="entry name" value="P-loop_NTPase"/>
</dbReference>
<feature type="domain" description="RecF/RecN/SMC N-terminal" evidence="6">
    <location>
        <begin position="85"/>
        <end position="1099"/>
    </location>
</feature>
<dbReference type="Gene3D" id="3.40.50.300">
    <property type="entry name" value="P-loop containing nucleotide triphosphate hydrolases"/>
    <property type="match status" value="2"/>
</dbReference>
<protein>
    <recommendedName>
        <fullName evidence="2">Structural maintenance of chromosomes protein 5</fullName>
    </recommendedName>
</protein>
<evidence type="ECO:0000256" key="4">
    <source>
        <dbReference type="SAM" id="Coils"/>
    </source>
</evidence>